<accession>A0A2H4S5E5</accession>
<evidence type="ECO:0000313" key="2">
    <source>
        <dbReference type="Proteomes" id="UP000323067"/>
    </source>
</evidence>
<organism evidence="1 2">
    <name type="scientific">Cordyceps militaris</name>
    <name type="common">Caterpillar fungus</name>
    <name type="synonym">Clavaria militaris</name>
    <dbReference type="NCBI Taxonomy" id="73501"/>
    <lineage>
        <taxon>Eukaryota</taxon>
        <taxon>Fungi</taxon>
        <taxon>Dikarya</taxon>
        <taxon>Ascomycota</taxon>
        <taxon>Pezizomycotina</taxon>
        <taxon>Sordariomycetes</taxon>
        <taxon>Hypocreomycetidae</taxon>
        <taxon>Hypocreales</taxon>
        <taxon>Cordycipitaceae</taxon>
        <taxon>Cordyceps</taxon>
    </lineage>
</organism>
<dbReference type="AlphaFoldDB" id="A0A2H4S5E5"/>
<protein>
    <submittedName>
        <fullName evidence="1">Acid phosphatase phoG-Penicillium chrysogenum</fullName>
    </submittedName>
</protein>
<dbReference type="VEuPathDB" id="FungiDB:A9K55_002978"/>
<evidence type="ECO:0000313" key="1">
    <source>
        <dbReference type="EMBL" id="ATY58316.1"/>
    </source>
</evidence>
<dbReference type="EMBL" id="CP023322">
    <property type="protein sequence ID" value="ATY58316.1"/>
    <property type="molecule type" value="Genomic_DNA"/>
</dbReference>
<gene>
    <name evidence="1" type="ORF">A9K55_002978</name>
</gene>
<name>A0A2H4S5E5_CORMI</name>
<proteinExistence type="predicted"/>
<dbReference type="Proteomes" id="UP000323067">
    <property type="component" value="Chromosome iv"/>
</dbReference>
<reference evidence="1 2" key="1">
    <citation type="journal article" date="2017" name="BMC Genomics">
        <title>Chromosome level assembly and secondary metabolite potential of the parasitic fungus Cordyceps militaris.</title>
        <authorList>
            <person name="Kramer G.J."/>
            <person name="Nodwell J.R."/>
        </authorList>
    </citation>
    <scope>NUCLEOTIDE SEQUENCE [LARGE SCALE GENOMIC DNA]</scope>
    <source>
        <strain evidence="1 2">ATCC 34164</strain>
    </source>
</reference>
<sequence>MKGGQVNDTHRPRLAWTPSVPVRAISSSTPTALVVALFMAPSPLLRSHLEIGAAPSQRV</sequence>